<evidence type="ECO:0000313" key="3">
    <source>
        <dbReference type="Proteomes" id="UP000006322"/>
    </source>
</evidence>
<protein>
    <recommendedName>
        <fullName evidence="4">NnrS family protein</fullName>
    </recommendedName>
</protein>
<reference evidence="3" key="1">
    <citation type="journal article" date="2014" name="Environ. Microbiol.">
        <title>Comparative genomics of the marine bacterial genus Glaciecola reveals the high degree of genomic diversity and genomic characteristic for cold adaptation.</title>
        <authorList>
            <person name="Qin Q.L."/>
            <person name="Xie B.B."/>
            <person name="Yu Y."/>
            <person name="Shu Y.L."/>
            <person name="Rong J.C."/>
            <person name="Zhang Y.J."/>
            <person name="Zhao D.L."/>
            <person name="Chen X.L."/>
            <person name="Zhang X.Y."/>
            <person name="Chen B."/>
            <person name="Zhou B.C."/>
            <person name="Zhang Y.Z."/>
        </authorList>
    </citation>
    <scope>NUCLEOTIDE SEQUENCE [LARGE SCALE GENOMIC DNA]</scope>
    <source>
        <strain evidence="3">LMG 21857</strain>
    </source>
</reference>
<feature type="transmembrane region" description="Helical" evidence="1">
    <location>
        <begin position="32"/>
        <end position="56"/>
    </location>
</feature>
<dbReference type="InterPro" id="IPR010266">
    <property type="entry name" value="NnrS"/>
</dbReference>
<organism evidence="2 3">
    <name type="scientific">Paraglaciecola polaris LMG 21857</name>
    <dbReference type="NCBI Taxonomy" id="1129793"/>
    <lineage>
        <taxon>Bacteria</taxon>
        <taxon>Pseudomonadati</taxon>
        <taxon>Pseudomonadota</taxon>
        <taxon>Gammaproteobacteria</taxon>
        <taxon>Alteromonadales</taxon>
        <taxon>Alteromonadaceae</taxon>
        <taxon>Paraglaciecola</taxon>
    </lineage>
</organism>
<feature type="transmembrane region" description="Helical" evidence="1">
    <location>
        <begin position="76"/>
        <end position="93"/>
    </location>
</feature>
<keyword evidence="1" id="KW-1133">Transmembrane helix</keyword>
<feature type="transmembrane region" description="Helical" evidence="1">
    <location>
        <begin position="257"/>
        <end position="273"/>
    </location>
</feature>
<feature type="transmembrane region" description="Helical" evidence="1">
    <location>
        <begin position="105"/>
        <end position="123"/>
    </location>
</feature>
<gene>
    <name evidence="2" type="ORF">GPLA_1271</name>
</gene>
<dbReference type="RefSeq" id="WP_007103985.1">
    <property type="nucleotide sequence ID" value="NZ_BAER01000033.1"/>
</dbReference>
<keyword evidence="1" id="KW-0472">Membrane</keyword>
<dbReference type="STRING" id="1129793.GPLA_1271"/>
<feature type="transmembrane region" description="Helical" evidence="1">
    <location>
        <begin position="129"/>
        <end position="152"/>
    </location>
</feature>
<dbReference type="AlphaFoldDB" id="K6Z7L0"/>
<accession>K6Z7L0</accession>
<proteinExistence type="predicted"/>
<feature type="transmembrane region" description="Helical" evidence="1">
    <location>
        <begin position="377"/>
        <end position="398"/>
    </location>
</feature>
<keyword evidence="3" id="KW-1185">Reference proteome</keyword>
<feature type="transmembrane region" description="Helical" evidence="1">
    <location>
        <begin position="285"/>
        <end position="305"/>
    </location>
</feature>
<comment type="caution">
    <text evidence="2">The sequence shown here is derived from an EMBL/GenBank/DDBJ whole genome shotgun (WGS) entry which is preliminary data.</text>
</comment>
<dbReference type="Pfam" id="PF05940">
    <property type="entry name" value="NnrS"/>
    <property type="match status" value="1"/>
</dbReference>
<feature type="transmembrane region" description="Helical" evidence="1">
    <location>
        <begin position="317"/>
        <end position="334"/>
    </location>
</feature>
<name>K6Z7L0_9ALTE</name>
<feature type="transmembrane region" description="Helical" evidence="1">
    <location>
        <begin position="164"/>
        <end position="182"/>
    </location>
</feature>
<sequence>MAKLIISPGQVQDPLAVQPVMKSASKRVLFSLAFRIFFLLGAAWAFLAVGIWTLWFSGQWTENWVFPPTLWHAHEMIFGFAALIASGFLLTAVQTWTGLRSAHGGFLIALTLLWLIARVSLLINAGPWSLAVFCVAQFGWWLGVIACFSYLIIKAKNQANRVQILLLSAMFMCNTLFVFLLIKQEFAAASYMGQSAIVLFCVLITLIGGRVIPFFTARALGQKQYKNPLLDNVLFWGSLFASVVFGAQFYFAFTQQAAGILILLSIAHLWRLRQWYHKGIWQESLLWSLHLSYLAMALGLLLAGLSLLTPLLALKDALHLISISAVSGMILSMMSRVSLGHTGRALKINVSLNGAFALLLVAGLIRALSGLTEHVLFYWQLSACFWLAAFSLFLWHYLPILTRARIDAKPD</sequence>
<dbReference type="OrthoDB" id="9770040at2"/>
<feature type="transmembrane region" description="Helical" evidence="1">
    <location>
        <begin position="346"/>
        <end position="365"/>
    </location>
</feature>
<keyword evidence="1" id="KW-0812">Transmembrane</keyword>
<feature type="transmembrane region" description="Helical" evidence="1">
    <location>
        <begin position="188"/>
        <end position="212"/>
    </location>
</feature>
<evidence type="ECO:0000256" key="1">
    <source>
        <dbReference type="SAM" id="Phobius"/>
    </source>
</evidence>
<feature type="transmembrane region" description="Helical" evidence="1">
    <location>
        <begin position="233"/>
        <end position="251"/>
    </location>
</feature>
<evidence type="ECO:0000313" key="2">
    <source>
        <dbReference type="EMBL" id="GAC32186.1"/>
    </source>
</evidence>
<evidence type="ECO:0008006" key="4">
    <source>
        <dbReference type="Google" id="ProtNLM"/>
    </source>
</evidence>
<dbReference type="EMBL" id="BAER01000033">
    <property type="protein sequence ID" value="GAC32186.1"/>
    <property type="molecule type" value="Genomic_DNA"/>
</dbReference>
<dbReference type="Proteomes" id="UP000006322">
    <property type="component" value="Unassembled WGS sequence"/>
</dbReference>